<gene>
    <name evidence="1" type="ORF">DQ384_05560</name>
</gene>
<dbReference type="AlphaFoldDB" id="A0A367FNQ0"/>
<sequence length="91" mass="9430">MSDRRETPVVAGPGGVMTDEVGVITGDLVVATDTEGDRATITVQYASAEEWYTVTGSPLTVVGRDGQWVHAAVVRAAAAGLPAGLEEMDVE</sequence>
<keyword evidence="2" id="KW-1185">Reference proteome</keyword>
<organism evidence="1 2">
    <name type="scientific">Sphaerisporangium album</name>
    <dbReference type="NCBI Taxonomy" id="509200"/>
    <lineage>
        <taxon>Bacteria</taxon>
        <taxon>Bacillati</taxon>
        <taxon>Actinomycetota</taxon>
        <taxon>Actinomycetes</taxon>
        <taxon>Streptosporangiales</taxon>
        <taxon>Streptosporangiaceae</taxon>
        <taxon>Sphaerisporangium</taxon>
    </lineage>
</organism>
<protein>
    <submittedName>
        <fullName evidence="1">Uncharacterized protein</fullName>
    </submittedName>
</protein>
<dbReference type="EMBL" id="QOIL01000003">
    <property type="protein sequence ID" value="RCG32008.1"/>
    <property type="molecule type" value="Genomic_DNA"/>
</dbReference>
<proteinExistence type="predicted"/>
<evidence type="ECO:0000313" key="2">
    <source>
        <dbReference type="Proteomes" id="UP000253094"/>
    </source>
</evidence>
<accession>A0A367FNQ0</accession>
<evidence type="ECO:0000313" key="1">
    <source>
        <dbReference type="EMBL" id="RCG32008.1"/>
    </source>
</evidence>
<name>A0A367FNQ0_9ACTN</name>
<dbReference type="Proteomes" id="UP000253094">
    <property type="component" value="Unassembled WGS sequence"/>
</dbReference>
<comment type="caution">
    <text evidence="1">The sequence shown here is derived from an EMBL/GenBank/DDBJ whole genome shotgun (WGS) entry which is preliminary data.</text>
</comment>
<dbReference type="OrthoDB" id="2895671at2"/>
<reference evidence="1 2" key="1">
    <citation type="submission" date="2018-06" db="EMBL/GenBank/DDBJ databases">
        <title>Sphaerisporangium craniellae sp. nov., isolated from a marine sponge in the South China Sea.</title>
        <authorList>
            <person name="Li L."/>
        </authorList>
    </citation>
    <scope>NUCLEOTIDE SEQUENCE [LARGE SCALE GENOMIC DNA]</scope>
    <source>
        <strain evidence="1 2">CCTCC AA 208026</strain>
    </source>
</reference>